<dbReference type="AlphaFoldDB" id="A0A0H4PDZ7"/>
<protein>
    <recommendedName>
        <fullName evidence="4">Outer membrane protein beta-barrel domain-containing protein</fullName>
    </recommendedName>
</protein>
<proteinExistence type="predicted"/>
<keyword evidence="1" id="KW-0732">Signal</keyword>
<gene>
    <name evidence="2" type="ORF">CA2015_1597</name>
</gene>
<dbReference type="RefSeq" id="WP_048641420.1">
    <property type="nucleotide sequence ID" value="NZ_CP012040.1"/>
</dbReference>
<feature type="chain" id="PRO_5005208012" description="Outer membrane protein beta-barrel domain-containing protein" evidence="1">
    <location>
        <begin position="21"/>
        <end position="190"/>
    </location>
</feature>
<evidence type="ECO:0000313" key="3">
    <source>
        <dbReference type="Proteomes" id="UP000036520"/>
    </source>
</evidence>
<dbReference type="OrthoDB" id="826870at2"/>
<name>A0A0H4PDZ7_9BACT</name>
<organism evidence="2 3">
    <name type="scientific">Cyclobacterium amurskyense</name>
    <dbReference type="NCBI Taxonomy" id="320787"/>
    <lineage>
        <taxon>Bacteria</taxon>
        <taxon>Pseudomonadati</taxon>
        <taxon>Bacteroidota</taxon>
        <taxon>Cytophagia</taxon>
        <taxon>Cytophagales</taxon>
        <taxon>Cyclobacteriaceae</taxon>
        <taxon>Cyclobacterium</taxon>
    </lineage>
</organism>
<evidence type="ECO:0008006" key="4">
    <source>
        <dbReference type="Google" id="ProtNLM"/>
    </source>
</evidence>
<dbReference type="KEGG" id="camu:CA2015_1597"/>
<feature type="signal peptide" evidence="1">
    <location>
        <begin position="1"/>
        <end position="20"/>
    </location>
</feature>
<accession>A0A0H4PDZ7</accession>
<reference evidence="2 3" key="1">
    <citation type="submission" date="2015-07" db="EMBL/GenBank/DDBJ databases">
        <authorList>
            <person name="Kim K.M."/>
        </authorList>
    </citation>
    <scope>NUCLEOTIDE SEQUENCE [LARGE SCALE GENOMIC DNA]</scope>
    <source>
        <strain evidence="2 3">KCTC 12363</strain>
    </source>
</reference>
<evidence type="ECO:0000313" key="2">
    <source>
        <dbReference type="EMBL" id="AKP51033.1"/>
    </source>
</evidence>
<evidence type="ECO:0000256" key="1">
    <source>
        <dbReference type="SAM" id="SignalP"/>
    </source>
</evidence>
<dbReference type="Proteomes" id="UP000036520">
    <property type="component" value="Chromosome"/>
</dbReference>
<keyword evidence="3" id="KW-1185">Reference proteome</keyword>
<dbReference type="EMBL" id="CP012040">
    <property type="protein sequence ID" value="AKP51033.1"/>
    <property type="molecule type" value="Genomic_DNA"/>
</dbReference>
<sequence length="190" mass="21926">MKHLLLLALTVFLFAHTSQAQTNTKNTIYFGYSFIEADKFTGGNLSAKGYEIGYSRYINDRFYGDISFGKFNFEGKGNVFFLDPEEMDYFNMSTFSLGLGYDFHQSERVILSGELAYLRHTTHELLSELTSQGVTYRATYNKVTHAPRLQLKARVFLTDNFQFIPAVAYGIRFRSQYTSYWLRAGLAYSF</sequence>